<gene>
    <name evidence="1" type="ORF">Dsin_025949</name>
</gene>
<dbReference type="EMBL" id="JANJYJ010000008">
    <property type="protein sequence ID" value="KAK3194639.1"/>
    <property type="molecule type" value="Genomic_DNA"/>
</dbReference>
<evidence type="ECO:0008006" key="3">
    <source>
        <dbReference type="Google" id="ProtNLM"/>
    </source>
</evidence>
<dbReference type="AlphaFoldDB" id="A0AAD9ZXW1"/>
<reference evidence="1" key="1">
    <citation type="journal article" date="2023" name="Plant J.">
        <title>Genome sequences and population genomics provide insights into the demographic history, inbreeding, and mutation load of two 'living fossil' tree species of Dipteronia.</title>
        <authorList>
            <person name="Feng Y."/>
            <person name="Comes H.P."/>
            <person name="Chen J."/>
            <person name="Zhu S."/>
            <person name="Lu R."/>
            <person name="Zhang X."/>
            <person name="Li P."/>
            <person name="Qiu J."/>
            <person name="Olsen K.M."/>
            <person name="Qiu Y."/>
        </authorList>
    </citation>
    <scope>NUCLEOTIDE SEQUENCE</scope>
    <source>
        <strain evidence="1">NBL</strain>
    </source>
</reference>
<evidence type="ECO:0000313" key="1">
    <source>
        <dbReference type="EMBL" id="KAK3194639.1"/>
    </source>
</evidence>
<proteinExistence type="predicted"/>
<evidence type="ECO:0000313" key="2">
    <source>
        <dbReference type="Proteomes" id="UP001281410"/>
    </source>
</evidence>
<name>A0AAD9ZXW1_9ROSI</name>
<dbReference type="Proteomes" id="UP001281410">
    <property type="component" value="Unassembled WGS sequence"/>
</dbReference>
<accession>A0AAD9ZXW1</accession>
<protein>
    <recommendedName>
        <fullName evidence="3">Zinc knuckle CX2CX4HX4C domain-containing protein</fullName>
    </recommendedName>
</protein>
<keyword evidence="2" id="KW-1185">Reference proteome</keyword>
<sequence length="128" mass="14825">MNRDVGLYLRGLIGDVREIDYRENGIQLGKFVKVRVLIDIMVPLKRGLRVELEDEKDISSVMICYERMSNFYYFYDIIEHLLRECPRNDKCLMDSSKLRYGPWMRAIVMTRNKGGGGRRAGGGKGISE</sequence>
<comment type="caution">
    <text evidence="1">The sequence shown here is derived from an EMBL/GenBank/DDBJ whole genome shotgun (WGS) entry which is preliminary data.</text>
</comment>
<organism evidence="1 2">
    <name type="scientific">Dipteronia sinensis</name>
    <dbReference type="NCBI Taxonomy" id="43782"/>
    <lineage>
        <taxon>Eukaryota</taxon>
        <taxon>Viridiplantae</taxon>
        <taxon>Streptophyta</taxon>
        <taxon>Embryophyta</taxon>
        <taxon>Tracheophyta</taxon>
        <taxon>Spermatophyta</taxon>
        <taxon>Magnoliopsida</taxon>
        <taxon>eudicotyledons</taxon>
        <taxon>Gunneridae</taxon>
        <taxon>Pentapetalae</taxon>
        <taxon>rosids</taxon>
        <taxon>malvids</taxon>
        <taxon>Sapindales</taxon>
        <taxon>Sapindaceae</taxon>
        <taxon>Hippocastanoideae</taxon>
        <taxon>Acereae</taxon>
        <taxon>Dipteronia</taxon>
    </lineage>
</organism>